<evidence type="ECO:0000313" key="3">
    <source>
        <dbReference type="Proteomes" id="UP000241462"/>
    </source>
</evidence>
<sequence>MAATLLLLCCFCAGRFLSFTEYTYTSLLFLYFLVGGLKLTIFFTGVSGPWGDIPSHFRSLAYWSSFLSTYQQRSDANDTIGSAKSGCNLFWVFAPSTSGEREPARGATCLDEMRLFVFVFLCSIGQQSLWVSCVCFVHVEVFFYFVRLISLFLVFWHGRMKCKMAGPVLPDIEGEEWNHWDSPYLLSGLMVVVL</sequence>
<reference evidence="2 3" key="1">
    <citation type="journal article" date="2018" name="Mycol. Prog.">
        <title>Coniella lustricola, a new species from submerged detritus.</title>
        <authorList>
            <person name="Raudabaugh D.B."/>
            <person name="Iturriaga T."/>
            <person name="Carver A."/>
            <person name="Mondo S."/>
            <person name="Pangilinan J."/>
            <person name="Lipzen A."/>
            <person name="He G."/>
            <person name="Amirebrahimi M."/>
            <person name="Grigoriev I.V."/>
            <person name="Miller A.N."/>
        </authorList>
    </citation>
    <scope>NUCLEOTIDE SEQUENCE [LARGE SCALE GENOMIC DNA]</scope>
    <source>
        <strain evidence="2 3">B22-T-1</strain>
    </source>
</reference>
<proteinExistence type="predicted"/>
<feature type="transmembrane region" description="Helical" evidence="1">
    <location>
        <begin position="28"/>
        <end position="50"/>
    </location>
</feature>
<accession>A0A2T3AJ91</accession>
<keyword evidence="3" id="KW-1185">Reference proteome</keyword>
<evidence type="ECO:0000256" key="1">
    <source>
        <dbReference type="SAM" id="Phobius"/>
    </source>
</evidence>
<organism evidence="2 3">
    <name type="scientific">Coniella lustricola</name>
    <dbReference type="NCBI Taxonomy" id="2025994"/>
    <lineage>
        <taxon>Eukaryota</taxon>
        <taxon>Fungi</taxon>
        <taxon>Dikarya</taxon>
        <taxon>Ascomycota</taxon>
        <taxon>Pezizomycotina</taxon>
        <taxon>Sordariomycetes</taxon>
        <taxon>Sordariomycetidae</taxon>
        <taxon>Diaporthales</taxon>
        <taxon>Schizoparmaceae</taxon>
        <taxon>Coniella</taxon>
    </lineage>
</organism>
<protein>
    <submittedName>
        <fullName evidence="2">Uncharacterized protein</fullName>
    </submittedName>
</protein>
<dbReference type="AlphaFoldDB" id="A0A2T3AJ91"/>
<dbReference type="Proteomes" id="UP000241462">
    <property type="component" value="Unassembled WGS sequence"/>
</dbReference>
<feature type="transmembrane region" description="Helical" evidence="1">
    <location>
        <begin position="136"/>
        <end position="156"/>
    </location>
</feature>
<keyword evidence="1" id="KW-1133">Transmembrane helix</keyword>
<gene>
    <name evidence="2" type="ORF">BD289DRAFT_28802</name>
</gene>
<name>A0A2T3AJ91_9PEZI</name>
<keyword evidence="1" id="KW-0472">Membrane</keyword>
<keyword evidence="1" id="KW-0812">Transmembrane</keyword>
<dbReference type="InParanoid" id="A0A2T3AJ91"/>
<dbReference type="EMBL" id="KZ678383">
    <property type="protein sequence ID" value="PSS00552.1"/>
    <property type="molecule type" value="Genomic_DNA"/>
</dbReference>
<evidence type="ECO:0000313" key="2">
    <source>
        <dbReference type="EMBL" id="PSS00552.1"/>
    </source>
</evidence>